<dbReference type="EMBL" id="CAMXCT010002802">
    <property type="protein sequence ID" value="CAI4000556.1"/>
    <property type="molecule type" value="Genomic_DNA"/>
</dbReference>
<keyword evidence="2" id="KW-0808">Transferase</keyword>
<evidence type="ECO:0000256" key="2">
    <source>
        <dbReference type="ARBA" id="ARBA00022679"/>
    </source>
</evidence>
<name>A0A9P1D249_9DINO</name>
<evidence type="ECO:0000313" key="6">
    <source>
        <dbReference type="Proteomes" id="UP001152797"/>
    </source>
</evidence>
<dbReference type="InterPro" id="IPR005522">
    <property type="entry name" value="IPK"/>
</dbReference>
<dbReference type="Gene3D" id="3.30.470.160">
    <property type="entry name" value="Inositol polyphosphate kinase"/>
    <property type="match status" value="1"/>
</dbReference>
<reference evidence="5" key="2">
    <citation type="submission" date="2024-04" db="EMBL/GenBank/DDBJ databases">
        <authorList>
            <person name="Chen Y."/>
            <person name="Shah S."/>
            <person name="Dougan E. K."/>
            <person name="Thang M."/>
            <person name="Chan C."/>
        </authorList>
    </citation>
    <scope>NUCLEOTIDE SEQUENCE [LARGE SCALE GENOMIC DNA]</scope>
</reference>
<dbReference type="SUPFAM" id="SSF56104">
    <property type="entry name" value="SAICAR synthase-like"/>
    <property type="match status" value="1"/>
</dbReference>
<dbReference type="AlphaFoldDB" id="A0A9P1D249"/>
<evidence type="ECO:0008006" key="7">
    <source>
        <dbReference type="Google" id="ProtNLM"/>
    </source>
</evidence>
<evidence type="ECO:0000256" key="3">
    <source>
        <dbReference type="ARBA" id="ARBA00022777"/>
    </source>
</evidence>
<sequence length="599" mass="65632">MVRIAHDVVGGAFGYKMKENEHPSGLVNIWDFIGEEIDSGDSSDGPPLVPQGLEEISAEDFEEPCAALGTSGGTAAFYCLRYREQRAPQGVPVDFFIGKDLAHASDELEFYAKLQFATKNSQPWTCFAKMAMSCPGVSRLECINPKNQERSHRLILLLENLRQGFNQMRLLDIKLGAETSVACWKGKSRLNAWKNQLVDQRTNSVQEGFRLEGIEGPPKSLEDRIHAVMEAKGLAAAKYISPKVIKRFTLQRLRSAELLEFWLDMSHLGVGSEQHAQHAAVATFQRLRNLLMAVMNLEVPQQWIGSSVALAAEVGSFSTEPKVLVKVFDWGRAELNTEEDFQRLQAAERESRSYYWRQYLRALGRLYSELGRVVLHRCCSSSWSVLVFELRAMSPAVVRAALLGELGATSSVTMSMGLFQMDPKGGAGEVSLPLLNQDGLSGSLRMHVQAPSQGVGTCRVQIYETQTNSQVEALTGLIVTVRAVAFERAGDARVYLEAFQSGCPAPSPRGHVCCQSTPPATASGRGLHWNSAVEFRAGATEAAQAALEEVPIQGFGNAELLPPSIASTEEVEEKAQLFLTHLLRQIPGPPGSPNSRGSV</sequence>
<keyword evidence="3" id="KW-0418">Kinase</keyword>
<dbReference type="Pfam" id="PF03770">
    <property type="entry name" value="IPK"/>
    <property type="match status" value="1"/>
</dbReference>
<dbReference type="EMBL" id="CAMXCT030002802">
    <property type="protein sequence ID" value="CAL4787868.1"/>
    <property type="molecule type" value="Genomic_DNA"/>
</dbReference>
<dbReference type="GO" id="GO:0032958">
    <property type="term" value="P:inositol phosphate biosynthetic process"/>
    <property type="evidence" value="ECO:0007669"/>
    <property type="project" value="InterPro"/>
</dbReference>
<evidence type="ECO:0000313" key="4">
    <source>
        <dbReference type="EMBL" id="CAI4000556.1"/>
    </source>
</evidence>
<keyword evidence="6" id="KW-1185">Reference proteome</keyword>
<evidence type="ECO:0000313" key="5">
    <source>
        <dbReference type="EMBL" id="CAL1153931.1"/>
    </source>
</evidence>
<reference evidence="4" key="1">
    <citation type="submission" date="2022-10" db="EMBL/GenBank/DDBJ databases">
        <authorList>
            <person name="Chen Y."/>
            <person name="Dougan E. K."/>
            <person name="Chan C."/>
            <person name="Rhodes N."/>
            <person name="Thang M."/>
        </authorList>
    </citation>
    <scope>NUCLEOTIDE SEQUENCE</scope>
</reference>
<dbReference type="EMBL" id="CAMXCT020002802">
    <property type="protein sequence ID" value="CAL1153931.1"/>
    <property type="molecule type" value="Genomic_DNA"/>
</dbReference>
<gene>
    <name evidence="4" type="ORF">C1SCF055_LOCUS26666</name>
</gene>
<comment type="caution">
    <text evidence="4">The sequence shown here is derived from an EMBL/GenBank/DDBJ whole genome shotgun (WGS) entry which is preliminary data.</text>
</comment>
<dbReference type="InterPro" id="IPR038286">
    <property type="entry name" value="IPK_sf"/>
</dbReference>
<evidence type="ECO:0000256" key="1">
    <source>
        <dbReference type="ARBA" id="ARBA00007374"/>
    </source>
</evidence>
<protein>
    <recommendedName>
        <fullName evidence="7">Kinase</fullName>
    </recommendedName>
</protein>
<dbReference type="Proteomes" id="UP001152797">
    <property type="component" value="Unassembled WGS sequence"/>
</dbReference>
<organism evidence="4">
    <name type="scientific">Cladocopium goreaui</name>
    <dbReference type="NCBI Taxonomy" id="2562237"/>
    <lineage>
        <taxon>Eukaryota</taxon>
        <taxon>Sar</taxon>
        <taxon>Alveolata</taxon>
        <taxon>Dinophyceae</taxon>
        <taxon>Suessiales</taxon>
        <taxon>Symbiodiniaceae</taxon>
        <taxon>Cladocopium</taxon>
    </lineage>
</organism>
<accession>A0A9P1D249</accession>
<comment type="similarity">
    <text evidence="1">Belongs to the inositol phosphokinase (IPK) family.</text>
</comment>
<proteinExistence type="inferred from homology"/>
<dbReference type="GO" id="GO:0016301">
    <property type="term" value="F:kinase activity"/>
    <property type="evidence" value="ECO:0007669"/>
    <property type="project" value="UniProtKB-KW"/>
</dbReference>
<dbReference type="OrthoDB" id="67700at2759"/>